<feature type="binding site" evidence="9">
    <location>
        <position position="218"/>
    </location>
    <ligand>
        <name>Mn(2+)</name>
        <dbReference type="ChEBI" id="CHEBI:29035"/>
    </ligand>
</feature>
<dbReference type="Pfam" id="PF02670">
    <property type="entry name" value="DXP_reductoisom"/>
    <property type="match status" value="1"/>
</dbReference>
<feature type="domain" description="DXP reductoisomerase C-terminal" evidence="12">
    <location>
        <begin position="258"/>
        <end position="373"/>
    </location>
</feature>
<feature type="domain" description="1-deoxy-D-xylulose 5-phosphate reductoisomerase N-terminal" evidence="10">
    <location>
        <begin position="5"/>
        <end position="129"/>
    </location>
</feature>
<dbReference type="InterPro" id="IPR003821">
    <property type="entry name" value="DXP_reductoisomerase"/>
</dbReference>
<comment type="caution">
    <text evidence="13">The sequence shown here is derived from an EMBL/GenBank/DDBJ whole genome shotgun (WGS) entry which is preliminary data.</text>
</comment>
<evidence type="ECO:0000259" key="12">
    <source>
        <dbReference type="Pfam" id="PF13288"/>
    </source>
</evidence>
<dbReference type="Proteomes" id="UP001275932">
    <property type="component" value="Unassembled WGS sequence"/>
</dbReference>
<feature type="binding site" evidence="9">
    <location>
        <position position="11"/>
    </location>
    <ligand>
        <name>NADPH</name>
        <dbReference type="ChEBI" id="CHEBI:57783"/>
    </ligand>
</feature>
<evidence type="ECO:0000256" key="1">
    <source>
        <dbReference type="ARBA" id="ARBA00005094"/>
    </source>
</evidence>
<feature type="binding site" evidence="9">
    <location>
        <position position="214"/>
    </location>
    <ligand>
        <name>1-deoxy-D-xylulose 5-phosphate</name>
        <dbReference type="ChEBI" id="CHEBI:57792"/>
    </ligand>
</feature>
<evidence type="ECO:0000259" key="11">
    <source>
        <dbReference type="Pfam" id="PF08436"/>
    </source>
</evidence>
<dbReference type="PANTHER" id="PTHR30525">
    <property type="entry name" value="1-DEOXY-D-XYLULOSE 5-PHOSPHATE REDUCTOISOMERASE"/>
    <property type="match status" value="1"/>
</dbReference>
<protein>
    <recommendedName>
        <fullName evidence="9">1-deoxy-D-xylulose 5-phosphate reductoisomerase</fullName>
        <shortName evidence="9">DXP reductoisomerase</shortName>
        <ecNumber evidence="9">1.1.1.267</ecNumber>
    </recommendedName>
    <alternativeName>
        <fullName evidence="9">1-deoxyxylulose-5-phosphate reductoisomerase</fullName>
    </alternativeName>
    <alternativeName>
        <fullName evidence="9">2-C-methyl-D-erythritol 4-phosphate synthase</fullName>
    </alternativeName>
</protein>
<feature type="binding site" evidence="9">
    <location>
        <position position="122"/>
    </location>
    <ligand>
        <name>1-deoxy-D-xylulose 5-phosphate</name>
        <dbReference type="ChEBI" id="CHEBI:57792"/>
    </ligand>
</feature>
<feature type="binding site" evidence="9">
    <location>
        <position position="149"/>
    </location>
    <ligand>
        <name>1-deoxy-D-xylulose 5-phosphate</name>
        <dbReference type="ChEBI" id="CHEBI:57792"/>
    </ligand>
</feature>
<evidence type="ECO:0000256" key="5">
    <source>
        <dbReference type="ARBA" id="ARBA00023002"/>
    </source>
</evidence>
<feature type="binding site" evidence="9">
    <location>
        <position position="13"/>
    </location>
    <ligand>
        <name>NADPH</name>
        <dbReference type="ChEBI" id="CHEBI:57783"/>
    </ligand>
</feature>
<comment type="caution">
    <text evidence="9">Lacks conserved residue(s) required for the propagation of feature annotation.</text>
</comment>
<dbReference type="SUPFAM" id="SSF51735">
    <property type="entry name" value="NAD(P)-binding Rossmann-fold domains"/>
    <property type="match status" value="1"/>
</dbReference>
<keyword evidence="3 9" id="KW-0479">Metal-binding</keyword>
<sequence length="389" mass="42688">MKRKIVLLGATGSIGDSTLKVLRANPDRLELVGIAANRNWKKLADIAREFNVKHVAISDEAAFDEGKDAFDGATLYRGAEGLKEISTMDGFDTLVAAVVGTDALIPTLSAIKCKKDIALANKEILVMSGKFMMAEAKRMGVKMLPLDSEHNAVFQCIQGERKEDIANLIITASGGMFRDYTFEQMQKIRPEDAMKHPNWNMGVKVTIDSSTLANKGLEVIEAKWLFDVSPEQIEVVVHRQSIVHSMVRFKDGSILAHLAPPSMTFPIEHSLLVPERGNPILPSVDFTKCLSLDFAPPDTTRFPCLKHAFDALKTGGTATAIFNASNEVAVANFIKGKISWLDIPKVVGSALEKIDSKDVNSIEELLERDALARVKSEEIARELGRRCNA</sequence>
<dbReference type="PANTHER" id="PTHR30525:SF0">
    <property type="entry name" value="1-DEOXY-D-XYLULOSE 5-PHOSPHATE REDUCTOISOMERASE, CHLOROPLASTIC"/>
    <property type="match status" value="1"/>
</dbReference>
<dbReference type="InterPro" id="IPR013644">
    <property type="entry name" value="DXP_reductoisomerase_C"/>
</dbReference>
<evidence type="ECO:0000256" key="2">
    <source>
        <dbReference type="ARBA" id="ARBA00006825"/>
    </source>
</evidence>
<comment type="pathway">
    <text evidence="1 9">Isoprenoid biosynthesis; isopentenyl diphosphate biosynthesis via DXP pathway; isopentenyl diphosphate from 1-deoxy-D-xylulose 5-phosphate: step 1/6.</text>
</comment>
<dbReference type="HAMAP" id="MF_00183">
    <property type="entry name" value="DXP_reductoisom"/>
    <property type="match status" value="1"/>
</dbReference>
<name>A0ABU4WEF9_9BACT</name>
<keyword evidence="14" id="KW-1185">Reference proteome</keyword>
<dbReference type="InterPro" id="IPR036291">
    <property type="entry name" value="NAD(P)-bd_dom_sf"/>
</dbReference>
<comment type="catalytic activity">
    <reaction evidence="8">
        <text>2-C-methyl-D-erythritol 4-phosphate + NADP(+) = 1-deoxy-D-xylulose 5-phosphate + NADPH + H(+)</text>
        <dbReference type="Rhea" id="RHEA:13717"/>
        <dbReference type="ChEBI" id="CHEBI:15378"/>
        <dbReference type="ChEBI" id="CHEBI:57783"/>
        <dbReference type="ChEBI" id="CHEBI:57792"/>
        <dbReference type="ChEBI" id="CHEBI:58262"/>
        <dbReference type="ChEBI" id="CHEBI:58349"/>
        <dbReference type="EC" id="1.1.1.267"/>
    </reaction>
    <physiologicalReaction direction="right-to-left" evidence="8">
        <dbReference type="Rhea" id="RHEA:13719"/>
    </physiologicalReaction>
</comment>
<feature type="binding site" evidence="9">
    <location>
        <position position="173"/>
    </location>
    <ligand>
        <name>1-deoxy-D-xylulose 5-phosphate</name>
        <dbReference type="ChEBI" id="CHEBI:57792"/>
    </ligand>
</feature>
<proteinExistence type="inferred from homology"/>
<dbReference type="Pfam" id="PF13288">
    <property type="entry name" value="DXPR_C"/>
    <property type="match status" value="1"/>
</dbReference>
<dbReference type="InterPro" id="IPR013512">
    <property type="entry name" value="DXP_reductoisomerase_N"/>
</dbReference>
<reference evidence="13 14" key="1">
    <citation type="submission" date="2022-03" db="EMBL/GenBank/DDBJ databases">
        <title>Novel taxa within the pig intestine.</title>
        <authorList>
            <person name="Wylensek D."/>
            <person name="Bishof K."/>
            <person name="Afrizal A."/>
            <person name="Clavel T."/>
        </authorList>
    </citation>
    <scope>NUCLEOTIDE SEQUENCE [LARGE SCALE GENOMIC DNA]</scope>
    <source>
        <strain evidence="13 14">CLA-KB-P66</strain>
    </source>
</reference>
<dbReference type="GO" id="GO:0030604">
    <property type="term" value="F:1-deoxy-D-xylulose-5-phosphate reductoisomerase activity"/>
    <property type="evidence" value="ECO:0007669"/>
    <property type="project" value="UniProtKB-EC"/>
</dbReference>
<accession>A0ABU4WEF9</accession>
<evidence type="ECO:0000256" key="8">
    <source>
        <dbReference type="ARBA" id="ARBA00048543"/>
    </source>
</evidence>
<feature type="domain" description="1-deoxy-D-xylulose 5-phosphate reductoisomerase C-terminal" evidence="11">
    <location>
        <begin position="143"/>
        <end position="226"/>
    </location>
</feature>
<evidence type="ECO:0000256" key="4">
    <source>
        <dbReference type="ARBA" id="ARBA00022857"/>
    </source>
</evidence>
<feature type="binding site" evidence="9">
    <location>
        <position position="39"/>
    </location>
    <ligand>
        <name>NADPH</name>
        <dbReference type="ChEBI" id="CHEBI:57783"/>
    </ligand>
</feature>
<evidence type="ECO:0000256" key="3">
    <source>
        <dbReference type="ARBA" id="ARBA00022723"/>
    </source>
</evidence>
<evidence type="ECO:0000313" key="13">
    <source>
        <dbReference type="EMBL" id="MDX8414947.1"/>
    </source>
</evidence>
<evidence type="ECO:0000259" key="10">
    <source>
        <dbReference type="Pfam" id="PF02670"/>
    </source>
</evidence>
<gene>
    <name evidence="9 13" type="primary">dxr</name>
    <name evidence="13" type="ORF">MOX91_01950</name>
</gene>
<feature type="binding site" evidence="9">
    <location>
        <position position="218"/>
    </location>
    <ligand>
        <name>1-deoxy-D-xylulose 5-phosphate</name>
        <dbReference type="ChEBI" id="CHEBI:57792"/>
    </ligand>
</feature>
<evidence type="ECO:0000256" key="7">
    <source>
        <dbReference type="ARBA" id="ARBA00023229"/>
    </source>
</evidence>
<dbReference type="Gene3D" id="3.40.50.720">
    <property type="entry name" value="NAD(P)-binding Rossmann-like Domain"/>
    <property type="match status" value="1"/>
</dbReference>
<feature type="binding site" evidence="9">
    <location>
        <position position="209"/>
    </location>
    <ligand>
        <name>1-deoxy-D-xylulose 5-phosphate</name>
        <dbReference type="ChEBI" id="CHEBI:57792"/>
    </ligand>
</feature>
<feature type="binding site" evidence="9">
    <location>
        <position position="202"/>
    </location>
    <ligand>
        <name>NADPH</name>
        <dbReference type="ChEBI" id="CHEBI:57783"/>
    </ligand>
</feature>
<feature type="binding site" evidence="9">
    <location>
        <position position="148"/>
    </location>
    <ligand>
        <name>1-deoxy-D-xylulose 5-phosphate</name>
        <dbReference type="ChEBI" id="CHEBI:57792"/>
    </ligand>
</feature>
<keyword evidence="7 9" id="KW-0414">Isoprene biosynthesis</keyword>
<feature type="binding site" evidence="9">
    <location>
        <position position="196"/>
    </location>
    <ligand>
        <name>1-deoxy-D-xylulose 5-phosphate</name>
        <dbReference type="ChEBI" id="CHEBI:57792"/>
    </ligand>
</feature>
<feature type="binding site" evidence="9">
    <location>
        <position position="14"/>
    </location>
    <ligand>
        <name>NADPH</name>
        <dbReference type="ChEBI" id="CHEBI:57783"/>
    </ligand>
</feature>
<keyword evidence="4 9" id="KW-0521">NADP</keyword>
<dbReference type="SUPFAM" id="SSF69055">
    <property type="entry name" value="1-deoxy-D-xylulose-5-phosphate reductoisomerase, C-terminal domain"/>
    <property type="match status" value="1"/>
</dbReference>
<keyword evidence="5 9" id="KW-0560">Oxidoreductase</keyword>
<feature type="binding site" evidence="9">
    <location>
        <position position="149"/>
    </location>
    <ligand>
        <name>Mn(2+)</name>
        <dbReference type="ChEBI" id="CHEBI:29035"/>
    </ligand>
</feature>
<feature type="binding site" evidence="9">
    <location>
        <position position="123"/>
    </location>
    <ligand>
        <name>NADPH</name>
        <dbReference type="ChEBI" id="CHEBI:57783"/>
    </ligand>
</feature>
<comment type="function">
    <text evidence="9">Catalyzes the NADPH-dependent rearrangement and reduction of 1-deoxy-D-xylulose-5-phosphate (DXP) to 2-C-methyl-D-erythritol 4-phosphate (MEP).</text>
</comment>
<feature type="binding site" evidence="9">
    <location>
        <position position="215"/>
    </location>
    <ligand>
        <name>1-deoxy-D-xylulose 5-phosphate</name>
        <dbReference type="ChEBI" id="CHEBI:57792"/>
    </ligand>
</feature>
<evidence type="ECO:0000256" key="9">
    <source>
        <dbReference type="HAMAP-Rule" id="MF_00183"/>
    </source>
</evidence>
<dbReference type="EC" id="1.1.1.267" evidence="9"/>
<feature type="binding site" evidence="9">
    <location>
        <position position="121"/>
    </location>
    <ligand>
        <name>NADPH</name>
        <dbReference type="ChEBI" id="CHEBI:57783"/>
    </ligand>
</feature>
<evidence type="ECO:0000313" key="14">
    <source>
        <dbReference type="Proteomes" id="UP001275932"/>
    </source>
</evidence>
<feature type="binding site" evidence="9">
    <location>
        <position position="147"/>
    </location>
    <ligand>
        <name>Mn(2+)</name>
        <dbReference type="ChEBI" id="CHEBI:29035"/>
    </ligand>
</feature>
<evidence type="ECO:0000256" key="6">
    <source>
        <dbReference type="ARBA" id="ARBA00023211"/>
    </source>
</evidence>
<dbReference type="RefSeq" id="WP_370396394.1">
    <property type="nucleotide sequence ID" value="NZ_JALBUT010000002.1"/>
</dbReference>
<comment type="similarity">
    <text evidence="2 9">Belongs to the DXR family.</text>
</comment>
<dbReference type="InterPro" id="IPR026877">
    <property type="entry name" value="DXPR_C"/>
</dbReference>
<dbReference type="Gene3D" id="1.10.1740.10">
    <property type="match status" value="1"/>
</dbReference>
<dbReference type="EMBL" id="JALBUT010000002">
    <property type="protein sequence ID" value="MDX8414947.1"/>
    <property type="molecule type" value="Genomic_DNA"/>
</dbReference>
<dbReference type="InterPro" id="IPR036169">
    <property type="entry name" value="DXPR_C_sf"/>
</dbReference>
<dbReference type="SUPFAM" id="SSF55347">
    <property type="entry name" value="Glyceraldehyde-3-phosphate dehydrogenase-like, C-terminal domain"/>
    <property type="match status" value="1"/>
</dbReference>
<keyword evidence="6 9" id="KW-0464">Manganese</keyword>
<dbReference type="NCBIfam" id="TIGR00243">
    <property type="entry name" value="Dxr"/>
    <property type="match status" value="1"/>
</dbReference>
<comment type="cofactor">
    <cofactor evidence="9">
        <name>Mg(2+)</name>
        <dbReference type="ChEBI" id="CHEBI:18420"/>
    </cofactor>
    <cofactor evidence="9">
        <name>Mn(2+)</name>
        <dbReference type="ChEBI" id="CHEBI:29035"/>
    </cofactor>
</comment>
<organism evidence="13 14">
    <name type="scientific">Intestinicryptomonas porci</name>
    <dbReference type="NCBI Taxonomy" id="2926320"/>
    <lineage>
        <taxon>Bacteria</taxon>
        <taxon>Pseudomonadati</taxon>
        <taxon>Verrucomicrobiota</taxon>
        <taxon>Opitutia</taxon>
        <taxon>Opitutales</taxon>
        <taxon>Intestinicryptomonaceae</taxon>
        <taxon>Intestinicryptomonas</taxon>
    </lineage>
</organism>
<dbReference type="Pfam" id="PF08436">
    <property type="entry name" value="DXP_redisom_C"/>
    <property type="match status" value="1"/>
</dbReference>
<keyword evidence="9" id="KW-0460">Magnesium</keyword>
<feature type="binding site" evidence="9">
    <location>
        <position position="12"/>
    </location>
    <ligand>
        <name>NADPH</name>
        <dbReference type="ChEBI" id="CHEBI:57783"/>
    </ligand>
</feature>
<feature type="binding site" evidence="9">
    <location>
        <position position="38"/>
    </location>
    <ligand>
        <name>NADPH</name>
        <dbReference type="ChEBI" id="CHEBI:57783"/>
    </ligand>
</feature>
<dbReference type="PIRSF" id="PIRSF006205">
    <property type="entry name" value="Dxp_reductismrs"/>
    <property type="match status" value="1"/>
</dbReference>